<dbReference type="PANTHER" id="PTHR16502">
    <property type="entry name" value="KERATINOCYTE-ASSOCIATED TRANSMEMBRANE PROTEIN 2"/>
    <property type="match status" value="1"/>
</dbReference>
<protein>
    <submittedName>
        <fullName evidence="4">Putative trans-golgi network protein 2</fullName>
    </submittedName>
</protein>
<name>A0A131XHE5_9ACAR</name>
<feature type="region of interest" description="Disordered" evidence="1">
    <location>
        <begin position="205"/>
        <end position="231"/>
    </location>
</feature>
<evidence type="ECO:0000256" key="1">
    <source>
        <dbReference type="SAM" id="MobiDB-lite"/>
    </source>
</evidence>
<evidence type="ECO:0000313" key="4">
    <source>
        <dbReference type="EMBL" id="JAP65967.1"/>
    </source>
</evidence>
<feature type="non-terminal residue" evidence="4">
    <location>
        <position position="1"/>
    </location>
</feature>
<feature type="compositionally biased region" description="Basic and acidic residues" evidence="1">
    <location>
        <begin position="144"/>
        <end position="153"/>
    </location>
</feature>
<feature type="compositionally biased region" description="Polar residues" evidence="1">
    <location>
        <begin position="133"/>
        <end position="143"/>
    </location>
</feature>
<feature type="region of interest" description="Disordered" evidence="1">
    <location>
        <begin position="400"/>
        <end position="426"/>
    </location>
</feature>
<feature type="chain" id="PRO_5007283856" evidence="3">
    <location>
        <begin position="32"/>
        <end position="426"/>
    </location>
</feature>
<dbReference type="PANTHER" id="PTHR16502:SF0">
    <property type="entry name" value="KERATINOCYTE-ASSOCIATED TRANSMEMBRANE PROTEIN 2"/>
    <property type="match status" value="1"/>
</dbReference>
<feature type="compositionally biased region" description="Polar residues" evidence="1">
    <location>
        <begin position="243"/>
        <end position="277"/>
    </location>
</feature>
<sequence>VVIIATMGVPTLSSGAACLLLWVFVVRSVQASVPALATRPYSAESTASSVVPPLPSSNAAGIRGVARLDEKSPPKKVTAEQAESKVDQNRVTVEDGKVPHIRESAKKPKDNLYKEKDITTNLVTDVLQQVSSPMHSQMEQQLKNYDRPSDSGKKLPISTAVPVALVKQSHEDKDDVVKDSAHEVKVDDHSIANNLQKSEAEKNLAEKHVQNSEGSAGGNQPNVNPKAQPTTVKEATKGILSTLTAPPQTGTHGTKSPLAQPSQGQVHQKNTDASPGQTKYLGGVPPASSPGNLDYGNARQPDSEEELEPPLPSQKDFSVASGSASLGAQPIVDSVGGNHPEKPLDASGAAGSMPSLPTQDDSHFFAYFLTAVVLCVVGYLAFHNKRKILALILEGRHERQRRHNGHYRRLDNTDEASSARKSRGSF</sequence>
<keyword evidence="2" id="KW-0812">Transmembrane</keyword>
<keyword evidence="2" id="KW-0472">Membrane</keyword>
<evidence type="ECO:0000256" key="3">
    <source>
        <dbReference type="SAM" id="SignalP"/>
    </source>
</evidence>
<dbReference type="AlphaFoldDB" id="A0A131XHE5"/>
<feature type="transmembrane region" description="Helical" evidence="2">
    <location>
        <begin position="364"/>
        <end position="382"/>
    </location>
</feature>
<feature type="compositionally biased region" description="Polar residues" evidence="1">
    <location>
        <begin position="211"/>
        <end position="231"/>
    </location>
</feature>
<keyword evidence="2" id="KW-1133">Transmembrane helix</keyword>
<feature type="region of interest" description="Disordered" evidence="1">
    <location>
        <begin position="169"/>
        <end position="193"/>
    </location>
</feature>
<feature type="region of interest" description="Disordered" evidence="1">
    <location>
        <begin position="133"/>
        <end position="155"/>
    </location>
</feature>
<feature type="region of interest" description="Disordered" evidence="1">
    <location>
        <begin position="243"/>
        <end position="353"/>
    </location>
</feature>
<evidence type="ECO:0000256" key="2">
    <source>
        <dbReference type="SAM" id="Phobius"/>
    </source>
</evidence>
<organism evidence="4">
    <name type="scientific">Hyalomma excavatum</name>
    <dbReference type="NCBI Taxonomy" id="257692"/>
    <lineage>
        <taxon>Eukaryota</taxon>
        <taxon>Metazoa</taxon>
        <taxon>Ecdysozoa</taxon>
        <taxon>Arthropoda</taxon>
        <taxon>Chelicerata</taxon>
        <taxon>Arachnida</taxon>
        <taxon>Acari</taxon>
        <taxon>Parasitiformes</taxon>
        <taxon>Ixodida</taxon>
        <taxon>Ixodoidea</taxon>
        <taxon>Ixodidae</taxon>
        <taxon>Hyalomminae</taxon>
        <taxon>Hyalomma</taxon>
    </lineage>
</organism>
<dbReference type="InterPro" id="IPR037645">
    <property type="entry name" value="KCT2"/>
</dbReference>
<proteinExistence type="evidence at transcript level"/>
<feature type="signal peptide" evidence="3">
    <location>
        <begin position="1"/>
        <end position="31"/>
    </location>
</feature>
<feature type="compositionally biased region" description="Basic and acidic residues" evidence="1">
    <location>
        <begin position="169"/>
        <end position="190"/>
    </location>
</feature>
<dbReference type="EMBL" id="GEFH01002614">
    <property type="protein sequence ID" value="JAP65967.1"/>
    <property type="molecule type" value="mRNA"/>
</dbReference>
<reference evidence="4" key="1">
    <citation type="journal article" date="2017" name="Ticks Tick Borne Dis.">
        <title>An insight into the sialome of Hyalomma excavatum.</title>
        <authorList>
            <person name="Ribeiro J.M."/>
            <person name="Slovak M."/>
            <person name="Francischetti I.M."/>
        </authorList>
    </citation>
    <scope>NUCLEOTIDE SEQUENCE</scope>
    <source>
        <strain evidence="4">Samish</strain>
        <tissue evidence="4">Salivary glands</tissue>
    </source>
</reference>
<feature type="region of interest" description="Disordered" evidence="1">
    <location>
        <begin position="64"/>
        <end position="86"/>
    </location>
</feature>
<accession>A0A131XHE5</accession>
<keyword evidence="3" id="KW-0732">Signal</keyword>